<name>A0A0D3HVN0_9ORYZ</name>
<dbReference type="PANTHER" id="PTHR32141">
    <property type="match status" value="1"/>
</dbReference>
<dbReference type="PROSITE" id="PS50181">
    <property type="entry name" value="FBOX"/>
    <property type="match status" value="1"/>
</dbReference>
<evidence type="ECO:0000259" key="1">
    <source>
        <dbReference type="PROSITE" id="PS50181"/>
    </source>
</evidence>
<evidence type="ECO:0000313" key="3">
    <source>
        <dbReference type="Proteomes" id="UP000026960"/>
    </source>
</evidence>
<dbReference type="InterPro" id="IPR053781">
    <property type="entry name" value="F-box_AtFBL13-like"/>
</dbReference>
<keyword evidence="3" id="KW-1185">Reference proteome</keyword>
<dbReference type="InterPro" id="IPR055411">
    <property type="entry name" value="LRR_FXL15/At3g58940/PEG3-like"/>
</dbReference>
<reference evidence="2" key="2">
    <citation type="submission" date="2015-03" db="UniProtKB">
        <authorList>
            <consortium name="EnsemblPlants"/>
        </authorList>
    </citation>
    <scope>IDENTIFICATION</scope>
</reference>
<dbReference type="Pfam" id="PF24758">
    <property type="entry name" value="LRR_At5g56370"/>
    <property type="match status" value="1"/>
</dbReference>
<dbReference type="HOGENOM" id="CLU_023151_0_1_1"/>
<dbReference type="Proteomes" id="UP000026960">
    <property type="component" value="Chromosome 12"/>
</dbReference>
<reference evidence="2" key="1">
    <citation type="journal article" date="2009" name="Rice">
        <title>De Novo Next Generation Sequencing of Plant Genomes.</title>
        <authorList>
            <person name="Rounsley S."/>
            <person name="Marri P.R."/>
            <person name="Yu Y."/>
            <person name="He R."/>
            <person name="Sisneros N."/>
            <person name="Goicoechea J.L."/>
            <person name="Lee S.J."/>
            <person name="Angelova A."/>
            <person name="Kudrna D."/>
            <person name="Luo M."/>
            <person name="Affourtit J."/>
            <person name="Desany B."/>
            <person name="Knight J."/>
            <person name="Niazi F."/>
            <person name="Egholm M."/>
            <person name="Wing R.A."/>
        </authorList>
    </citation>
    <scope>NUCLEOTIDE SEQUENCE [LARGE SCALE GENOMIC DNA]</scope>
    <source>
        <strain evidence="2">cv. IRGC 105608</strain>
    </source>
</reference>
<dbReference type="CDD" id="cd22160">
    <property type="entry name" value="F-box_AtFBL13-like"/>
    <property type="match status" value="1"/>
</dbReference>
<sequence length="522" mass="60419">MQIPRNFAIMGRKEATNGGRFFYDWQRGDRRMVVVTRATKRRLKEESCDPELRKMRRVEELRRLRRLEEESGDPSLGEDLISRLPDDVLRGIITLLPTKDGASTQVLSRRWRPLWRSAPLNLEAWVNGETMGKDVAAIHDTLRAHEGHVRRLSLIWRDGHDRRFPVVESILGSPELDLLQEFELFYDNVCCQNPPVPLSVLRMSAALRVLRIRSTRDGALQFPMETACMLDFPHLKALTLSNVNIMDSALHGLLSRCPVLESLVLVRNRWCRCLHISSLTLRSLGVSDGFSSVEGKLEEVTIVDAPLLERLIIPCDKWQDDFFVRVTQALKLEALGYLSDGISRVEIGTMVVQKLVPVSLSNVVRTVKILAINTNFYPNVVIDFIKCFPCVEKLYVKVRYYAYFNNVQQNVSLECLDLHLKMVEFINYQRNVEDLNFIRFFVLNALVLECMKLVTRRNKCNVKWIEEQHQKLQLYSGASRRVTFDFQADYEGDGLVHMKHISDLTTNDPFDRSFCRCRDEER</sequence>
<dbReference type="InterPro" id="IPR055302">
    <property type="entry name" value="F-box_dom-containing"/>
</dbReference>
<dbReference type="EnsemblPlants" id="OBART12G15620.1">
    <property type="protein sequence ID" value="OBART12G15620.1"/>
    <property type="gene ID" value="OBART12G15620"/>
</dbReference>
<proteinExistence type="predicted"/>
<dbReference type="Pfam" id="PF00646">
    <property type="entry name" value="F-box"/>
    <property type="match status" value="1"/>
</dbReference>
<dbReference type="Gramene" id="OBART12G15620.1">
    <property type="protein sequence ID" value="OBART12G15620.1"/>
    <property type="gene ID" value="OBART12G15620"/>
</dbReference>
<protein>
    <recommendedName>
        <fullName evidence="1">F-box domain-containing protein</fullName>
    </recommendedName>
</protein>
<dbReference type="STRING" id="65489.A0A0D3HVN0"/>
<dbReference type="InterPro" id="IPR006566">
    <property type="entry name" value="FBD"/>
</dbReference>
<accession>A0A0D3HVN0</accession>
<organism evidence="2">
    <name type="scientific">Oryza barthii</name>
    <dbReference type="NCBI Taxonomy" id="65489"/>
    <lineage>
        <taxon>Eukaryota</taxon>
        <taxon>Viridiplantae</taxon>
        <taxon>Streptophyta</taxon>
        <taxon>Embryophyta</taxon>
        <taxon>Tracheophyta</taxon>
        <taxon>Spermatophyta</taxon>
        <taxon>Magnoliopsida</taxon>
        <taxon>Liliopsida</taxon>
        <taxon>Poales</taxon>
        <taxon>Poaceae</taxon>
        <taxon>BOP clade</taxon>
        <taxon>Oryzoideae</taxon>
        <taxon>Oryzeae</taxon>
        <taxon>Oryzinae</taxon>
        <taxon>Oryza</taxon>
    </lineage>
</organism>
<evidence type="ECO:0000313" key="2">
    <source>
        <dbReference type="EnsemblPlants" id="OBART12G15620.1"/>
    </source>
</evidence>
<dbReference type="Gene3D" id="3.80.10.10">
    <property type="entry name" value="Ribonuclease Inhibitor"/>
    <property type="match status" value="1"/>
</dbReference>
<dbReference type="InterPro" id="IPR036047">
    <property type="entry name" value="F-box-like_dom_sf"/>
</dbReference>
<dbReference type="Pfam" id="PF08387">
    <property type="entry name" value="FBD"/>
    <property type="match status" value="1"/>
</dbReference>
<dbReference type="InterPro" id="IPR032675">
    <property type="entry name" value="LRR_dom_sf"/>
</dbReference>
<dbReference type="SUPFAM" id="SSF81383">
    <property type="entry name" value="F-box domain"/>
    <property type="match status" value="1"/>
</dbReference>
<feature type="domain" description="F-box" evidence="1">
    <location>
        <begin position="78"/>
        <end position="128"/>
    </location>
</feature>
<dbReference type="InterPro" id="IPR001810">
    <property type="entry name" value="F-box_dom"/>
</dbReference>
<dbReference type="AlphaFoldDB" id="A0A0D3HVN0"/>
<dbReference type="SUPFAM" id="SSF52047">
    <property type="entry name" value="RNI-like"/>
    <property type="match status" value="1"/>
</dbReference>
<dbReference type="PANTHER" id="PTHR32141:SF34">
    <property type="entry name" value="OS12G0558366 PROTEIN"/>
    <property type="match status" value="1"/>
</dbReference>
<dbReference type="eggNOG" id="ENOG502RRRU">
    <property type="taxonomic scope" value="Eukaryota"/>
</dbReference>
<dbReference type="PaxDb" id="65489-OBART12G15620.1"/>